<feature type="non-terminal residue" evidence="2">
    <location>
        <position position="1"/>
    </location>
</feature>
<dbReference type="InParanoid" id="F0YN19"/>
<dbReference type="AlphaFoldDB" id="F0YN19"/>
<dbReference type="SUPFAM" id="SSF57850">
    <property type="entry name" value="RING/U-box"/>
    <property type="match status" value="1"/>
</dbReference>
<sequence>PDAYTCPITRELMREPVVCADGHTYEKAAIEAWFLEDKSTSPKTGLALDSKHLVPNFAIRSAI</sequence>
<dbReference type="GO" id="GO:0016567">
    <property type="term" value="P:protein ubiquitination"/>
    <property type="evidence" value="ECO:0007669"/>
    <property type="project" value="InterPro"/>
</dbReference>
<proteinExistence type="predicted"/>
<evidence type="ECO:0000313" key="3">
    <source>
        <dbReference type="Proteomes" id="UP000002729"/>
    </source>
</evidence>
<dbReference type="EMBL" id="GL833170">
    <property type="protein sequence ID" value="EGB03476.1"/>
    <property type="molecule type" value="Genomic_DNA"/>
</dbReference>
<dbReference type="OMA" id="CPITCEI"/>
<dbReference type="CDD" id="cd16655">
    <property type="entry name" value="RING-Ubox_WDSUB1-like"/>
    <property type="match status" value="1"/>
</dbReference>
<accession>F0YN19</accession>
<dbReference type="InterPro" id="IPR003613">
    <property type="entry name" value="Ubox_domain"/>
</dbReference>
<dbReference type="eggNOG" id="ENOG502QZPS">
    <property type="taxonomic scope" value="Eukaryota"/>
</dbReference>
<evidence type="ECO:0000313" key="2">
    <source>
        <dbReference type="EMBL" id="EGB03476.1"/>
    </source>
</evidence>
<dbReference type="GeneID" id="20229409"/>
<organism evidence="3">
    <name type="scientific">Aureococcus anophagefferens</name>
    <name type="common">Harmful bloom alga</name>
    <dbReference type="NCBI Taxonomy" id="44056"/>
    <lineage>
        <taxon>Eukaryota</taxon>
        <taxon>Sar</taxon>
        <taxon>Stramenopiles</taxon>
        <taxon>Ochrophyta</taxon>
        <taxon>Pelagophyceae</taxon>
        <taxon>Pelagomonadales</taxon>
        <taxon>Pelagomonadaceae</taxon>
        <taxon>Aureococcus</taxon>
    </lineage>
</organism>
<reference evidence="2 3" key="1">
    <citation type="journal article" date="2011" name="Proc. Natl. Acad. Sci. U.S.A.">
        <title>Niche of harmful alga Aureococcus anophagefferens revealed through ecogenomics.</title>
        <authorList>
            <person name="Gobler C.J."/>
            <person name="Berry D.L."/>
            <person name="Dyhrman S.T."/>
            <person name="Wilhelm S.W."/>
            <person name="Salamov A."/>
            <person name="Lobanov A.V."/>
            <person name="Zhang Y."/>
            <person name="Collier J.L."/>
            <person name="Wurch L.L."/>
            <person name="Kustka A.B."/>
            <person name="Dill B.D."/>
            <person name="Shah M."/>
            <person name="VerBerkmoes N.C."/>
            <person name="Kuo A."/>
            <person name="Terry A."/>
            <person name="Pangilinan J."/>
            <person name="Lindquist E.A."/>
            <person name="Lucas S."/>
            <person name="Paulsen I.T."/>
            <person name="Hattenrath-Lehmann T.K."/>
            <person name="Talmage S.C."/>
            <person name="Walker E.A."/>
            <person name="Koch F."/>
            <person name="Burson A.M."/>
            <person name="Marcoval M.A."/>
            <person name="Tang Y.Z."/>
            <person name="Lecleir G.R."/>
            <person name="Coyne K.J."/>
            <person name="Berg G.M."/>
            <person name="Bertrand E.M."/>
            <person name="Saito M.A."/>
            <person name="Gladyshev V.N."/>
            <person name="Grigoriev I.V."/>
        </authorList>
    </citation>
    <scope>NUCLEOTIDE SEQUENCE [LARGE SCALE GENOMIC DNA]</scope>
    <source>
        <strain evidence="3">CCMP 1984</strain>
    </source>
</reference>
<dbReference type="SMART" id="SM00504">
    <property type="entry name" value="Ubox"/>
    <property type="match status" value="1"/>
</dbReference>
<dbReference type="Gene3D" id="3.30.40.10">
    <property type="entry name" value="Zinc/RING finger domain, C3HC4 (zinc finger)"/>
    <property type="match status" value="1"/>
</dbReference>
<name>F0YN19_AURAN</name>
<evidence type="ECO:0000259" key="1">
    <source>
        <dbReference type="PROSITE" id="PS51698"/>
    </source>
</evidence>
<protein>
    <recommendedName>
        <fullName evidence="1">U-box domain-containing protein</fullName>
    </recommendedName>
</protein>
<keyword evidence="3" id="KW-1185">Reference proteome</keyword>
<dbReference type="GO" id="GO:0004842">
    <property type="term" value="F:ubiquitin-protein transferase activity"/>
    <property type="evidence" value="ECO:0007669"/>
    <property type="project" value="InterPro"/>
</dbReference>
<gene>
    <name evidence="2" type="ORF">AURANDRAFT_9459</name>
</gene>
<dbReference type="OrthoDB" id="424220at2759"/>
<dbReference type="Pfam" id="PF04564">
    <property type="entry name" value="U-box"/>
    <property type="match status" value="1"/>
</dbReference>
<feature type="domain" description="U-box" evidence="1">
    <location>
        <begin position="1"/>
        <end position="63"/>
    </location>
</feature>
<dbReference type="KEGG" id="aaf:AURANDRAFT_9459"/>
<feature type="non-terminal residue" evidence="2">
    <location>
        <position position="63"/>
    </location>
</feature>
<dbReference type="InterPro" id="IPR052085">
    <property type="entry name" value="WD-SAM-U-box"/>
</dbReference>
<dbReference type="PANTHER" id="PTHR46573">
    <property type="entry name" value="WD REPEAT, SAM AND U-BOX DOMAIN-CONTAINING PROTEIN 1"/>
    <property type="match status" value="1"/>
</dbReference>
<dbReference type="InterPro" id="IPR013083">
    <property type="entry name" value="Znf_RING/FYVE/PHD"/>
</dbReference>
<dbReference type="Proteomes" id="UP000002729">
    <property type="component" value="Unassembled WGS sequence"/>
</dbReference>
<dbReference type="PROSITE" id="PS51698">
    <property type="entry name" value="U_BOX"/>
    <property type="match status" value="1"/>
</dbReference>
<dbReference type="PANTHER" id="PTHR46573:SF1">
    <property type="entry name" value="WD REPEAT, SAM AND U-BOX DOMAIN-CONTAINING PROTEIN 1"/>
    <property type="match status" value="1"/>
</dbReference>
<dbReference type="RefSeq" id="XP_009041805.1">
    <property type="nucleotide sequence ID" value="XM_009043557.1"/>
</dbReference>